<comment type="caution">
    <text evidence="2">The sequence shown here is derived from an EMBL/GenBank/DDBJ whole genome shotgun (WGS) entry which is preliminary data.</text>
</comment>
<dbReference type="Proteomes" id="UP000023152">
    <property type="component" value="Unassembled WGS sequence"/>
</dbReference>
<organism evidence="2 3">
    <name type="scientific">Reticulomyxa filosa</name>
    <dbReference type="NCBI Taxonomy" id="46433"/>
    <lineage>
        <taxon>Eukaryota</taxon>
        <taxon>Sar</taxon>
        <taxon>Rhizaria</taxon>
        <taxon>Retaria</taxon>
        <taxon>Foraminifera</taxon>
        <taxon>Monothalamids</taxon>
        <taxon>Reticulomyxidae</taxon>
        <taxon>Reticulomyxa</taxon>
    </lineage>
</organism>
<feature type="region of interest" description="Disordered" evidence="1">
    <location>
        <begin position="107"/>
        <end position="162"/>
    </location>
</feature>
<evidence type="ECO:0000313" key="2">
    <source>
        <dbReference type="EMBL" id="ETO23681.1"/>
    </source>
</evidence>
<dbReference type="AlphaFoldDB" id="X6NCE5"/>
<dbReference type="InterPro" id="IPR026825">
    <property type="entry name" value="Vac14"/>
</dbReference>
<dbReference type="GO" id="GO:0006661">
    <property type="term" value="P:phosphatidylinositol biosynthetic process"/>
    <property type="evidence" value="ECO:0007669"/>
    <property type="project" value="InterPro"/>
</dbReference>
<dbReference type="PANTHER" id="PTHR16023:SF0">
    <property type="entry name" value="PROTEIN VAC14 HOMOLOG"/>
    <property type="match status" value="1"/>
</dbReference>
<dbReference type="SUPFAM" id="SSF48371">
    <property type="entry name" value="ARM repeat"/>
    <property type="match status" value="1"/>
</dbReference>
<dbReference type="Gene3D" id="1.25.10.10">
    <property type="entry name" value="Leucine-rich Repeat Variant"/>
    <property type="match status" value="1"/>
</dbReference>
<feature type="compositionally biased region" description="Basic and acidic residues" evidence="1">
    <location>
        <begin position="124"/>
        <end position="153"/>
    </location>
</feature>
<gene>
    <name evidence="2" type="ORF">RFI_13496</name>
</gene>
<dbReference type="InterPro" id="IPR011989">
    <property type="entry name" value="ARM-like"/>
</dbReference>
<dbReference type="InterPro" id="IPR016024">
    <property type="entry name" value="ARM-type_fold"/>
</dbReference>
<feature type="compositionally biased region" description="Acidic residues" evidence="1">
    <location>
        <begin position="109"/>
        <end position="123"/>
    </location>
</feature>
<dbReference type="GO" id="GO:0010008">
    <property type="term" value="C:endosome membrane"/>
    <property type="evidence" value="ECO:0007669"/>
    <property type="project" value="TreeGrafter"/>
</dbReference>
<keyword evidence="3" id="KW-1185">Reference proteome</keyword>
<sequence>MRSDKAFELNAFVPRMRVYMNKKNPNVRELLIQWVALLSKTPGVEMLKSLPHVLDGLFEMVEDEKDNITRQTELLLHEFLRDIGESMQMQMQVDLNPMIAILGKQLKPEEEDEEEDDVDDDNDRDDHDPGHDPDHSHDRDRDRDHDNDQKEPNQLKQTKPLLNNKRRRAIALSWLHEFLKLGKFQLREQFPSILVVLLKCIQDADTAIATQGYHVNQELFQLVKTSSATQQPLSDHTV</sequence>
<proteinExistence type="predicted"/>
<dbReference type="OrthoDB" id="5574975at2759"/>
<dbReference type="GO" id="GO:0070772">
    <property type="term" value="C:PAS complex"/>
    <property type="evidence" value="ECO:0007669"/>
    <property type="project" value="InterPro"/>
</dbReference>
<reference evidence="2 3" key="1">
    <citation type="journal article" date="2013" name="Curr. Biol.">
        <title>The Genome of the Foraminiferan Reticulomyxa filosa.</title>
        <authorList>
            <person name="Glockner G."/>
            <person name="Hulsmann N."/>
            <person name="Schleicher M."/>
            <person name="Noegel A.A."/>
            <person name="Eichinger L."/>
            <person name="Gallinger C."/>
            <person name="Pawlowski J."/>
            <person name="Sierra R."/>
            <person name="Euteneuer U."/>
            <person name="Pillet L."/>
            <person name="Moustafa A."/>
            <person name="Platzer M."/>
            <person name="Groth M."/>
            <person name="Szafranski K."/>
            <person name="Schliwa M."/>
        </authorList>
    </citation>
    <scope>NUCLEOTIDE SEQUENCE [LARGE SCALE GENOMIC DNA]</scope>
</reference>
<protein>
    <submittedName>
        <fullName evidence="2">Uncharacterized protein</fullName>
    </submittedName>
</protein>
<dbReference type="EMBL" id="ASPP01009767">
    <property type="protein sequence ID" value="ETO23681.1"/>
    <property type="molecule type" value="Genomic_DNA"/>
</dbReference>
<name>X6NCE5_RETFI</name>
<evidence type="ECO:0000256" key="1">
    <source>
        <dbReference type="SAM" id="MobiDB-lite"/>
    </source>
</evidence>
<evidence type="ECO:0000313" key="3">
    <source>
        <dbReference type="Proteomes" id="UP000023152"/>
    </source>
</evidence>
<accession>X6NCE5</accession>
<dbReference type="PANTHER" id="PTHR16023">
    <property type="entry name" value="TAX1 BINDING PROTEIN-RELATED"/>
    <property type="match status" value="1"/>
</dbReference>